<dbReference type="OrthoDB" id="2441748at2759"/>
<proteinExistence type="predicted"/>
<keyword evidence="2" id="KW-1185">Reference proteome</keyword>
<dbReference type="EMBL" id="PQFF01000100">
    <property type="protein sequence ID" value="RHZ82621.1"/>
    <property type="molecule type" value="Genomic_DNA"/>
</dbReference>
<name>A0A397J374_9GLOM</name>
<reference evidence="1 2" key="1">
    <citation type="submission" date="2018-08" db="EMBL/GenBank/DDBJ databases">
        <title>Genome and evolution of the arbuscular mycorrhizal fungus Diversispora epigaea (formerly Glomus versiforme) and its bacterial endosymbionts.</title>
        <authorList>
            <person name="Sun X."/>
            <person name="Fei Z."/>
            <person name="Harrison M."/>
        </authorList>
    </citation>
    <scope>NUCLEOTIDE SEQUENCE [LARGE SCALE GENOMIC DNA]</scope>
    <source>
        <strain evidence="1 2">IT104</strain>
    </source>
</reference>
<sequence>MSTELYQMVHNFFTTSLIEYITAFSIIYQVIEDEPLIQQDVLREIVNRAIDASTNIYSNNLIAQNKLLRISIQFNNAFEGVRSVYNIKRAKLKRPLTKQEINRNIMDLRRKLTQSSSQFAIEIHEGLNNISESDLTWRELLTNQVLSDESNLVQNLSGSAKNSFMRSSHKMRVQLPSNIRDICTNFVKNFYDDDMEGLLQRLTHNNTWIESDETLVNVTDDILNSLCEIWRNPAFDGEFANTQSEGTYVTDVIVPLI</sequence>
<organism evidence="1 2">
    <name type="scientific">Diversispora epigaea</name>
    <dbReference type="NCBI Taxonomy" id="1348612"/>
    <lineage>
        <taxon>Eukaryota</taxon>
        <taxon>Fungi</taxon>
        <taxon>Fungi incertae sedis</taxon>
        <taxon>Mucoromycota</taxon>
        <taxon>Glomeromycotina</taxon>
        <taxon>Glomeromycetes</taxon>
        <taxon>Diversisporales</taxon>
        <taxon>Diversisporaceae</taxon>
        <taxon>Diversispora</taxon>
    </lineage>
</organism>
<dbReference type="AlphaFoldDB" id="A0A397J374"/>
<protein>
    <submittedName>
        <fullName evidence="1">Uncharacterized protein</fullName>
    </submittedName>
</protein>
<evidence type="ECO:0000313" key="1">
    <source>
        <dbReference type="EMBL" id="RHZ82621.1"/>
    </source>
</evidence>
<gene>
    <name evidence="1" type="ORF">Glove_107g4</name>
</gene>
<evidence type="ECO:0000313" key="2">
    <source>
        <dbReference type="Proteomes" id="UP000266861"/>
    </source>
</evidence>
<comment type="caution">
    <text evidence="1">The sequence shown here is derived from an EMBL/GenBank/DDBJ whole genome shotgun (WGS) entry which is preliminary data.</text>
</comment>
<dbReference type="Proteomes" id="UP000266861">
    <property type="component" value="Unassembled WGS sequence"/>
</dbReference>
<accession>A0A397J374</accession>